<dbReference type="PANTHER" id="PTHR30069">
    <property type="entry name" value="TONB-DEPENDENT OUTER MEMBRANE RECEPTOR"/>
    <property type="match status" value="1"/>
</dbReference>
<evidence type="ECO:0000256" key="8">
    <source>
        <dbReference type="PROSITE-ProRule" id="PRU01360"/>
    </source>
</evidence>
<dbReference type="NCBIfam" id="TIGR04056">
    <property type="entry name" value="OMP_RagA_SusC"/>
    <property type="match status" value="1"/>
</dbReference>
<dbReference type="SUPFAM" id="SSF49464">
    <property type="entry name" value="Carboxypeptidase regulatory domain-like"/>
    <property type="match status" value="1"/>
</dbReference>
<protein>
    <submittedName>
        <fullName evidence="11">Outer membrane cobalamin receptor protein</fullName>
    </submittedName>
</protein>
<keyword evidence="6 8" id="KW-0472">Membrane</keyword>
<evidence type="ECO:0000256" key="3">
    <source>
        <dbReference type="ARBA" id="ARBA00022452"/>
    </source>
</evidence>
<dbReference type="InterPro" id="IPR039426">
    <property type="entry name" value="TonB-dep_rcpt-like"/>
</dbReference>
<evidence type="ECO:0000256" key="5">
    <source>
        <dbReference type="ARBA" id="ARBA00022729"/>
    </source>
</evidence>
<dbReference type="GO" id="GO:0044718">
    <property type="term" value="P:siderophore transmembrane transport"/>
    <property type="evidence" value="ECO:0007669"/>
    <property type="project" value="TreeGrafter"/>
</dbReference>
<evidence type="ECO:0000313" key="12">
    <source>
        <dbReference type="Proteomes" id="UP000254737"/>
    </source>
</evidence>
<dbReference type="SUPFAM" id="SSF56935">
    <property type="entry name" value="Porins"/>
    <property type="match status" value="1"/>
</dbReference>
<evidence type="ECO:0000256" key="6">
    <source>
        <dbReference type="ARBA" id="ARBA00023136"/>
    </source>
</evidence>
<sequence>MKKFYFKLSRQSFTVLLGLFCATPLLAQTGKTVTGTVKELQVPLVGVMVKEEGTDNSTFTDDNGNYSLTLQQDDAKLIFEQLDFPIREEAVLNRSVINVRFTKEDNGIQLKDVVINAGYYSVKDKERTGSIARVTAKEIENQPVNNVLDALQGRVAGLEITPTTGTAGGGYTIRLRGQNSISAGNDPLFIIDGVPFDMNSMSYTSISNTVMPNSNINPLNSIDPKSIEKIEVLKDADATAIYGSRGANGVILITTKKGQKRKTTFNIDSSISVNSITKKVNLLNTEQYLMMRKKAFANDGITNYPTNAYDINGAWDQTRYTDWQKVLIGNTGTTNNTRLNIMGGDEQTSFMIGTNFMKETSVLYGDYSYKKLNAFINLNHSSKDNRFKVGTVLIYGEDNNILPIENLARTAKKLAPNAPALFDENGNLNWENNTWTNPIASTYSTYRSHANVLNTSFNMSYALTDQLTFKTNLGYNHSILKDKSFNPHTVRNPVYGNTSADSSVIMNENEKEVWSIEPQLDYHLSWTNSEINLNVGATFMMNEQNQLVTRGVGFADNALMNVRSAAKTFQFLQDISSQYKYNAIYGRFNYSLYQKYILNLTARRDGSSRFGEANKLANFGAIGAAWIFSKEHFLSDQSWLSFGKLRGSYGITGNDQIGDYQYLSTYSIKQDGYDGTTYLTPSRLHNPNFSWEKNRKIEGAIELAFLKNRLNLEVNYYHNQSNNQLIGYSLPATTGFKTIQANLDAVVVNKGLEIAIHSTNIKKDKWQWETSFLITFPKNKLKAFENLAQSSYSNQYVIGQSINITKLYNYIGINPVNGTYMFEDYNNDGKISSADDRRIYTDFNPKWYGSLGNTIRYNNWNLEVLFQFSKKKAYNELHTLNAAGTFFNQPTSVLDEGRTQIYTTGSNTNAVVAQNYFYTSTGVVSDASFVRLKSLSINYNVPLKKNYKVALYAQGFNLLTLTNYKGGDPEQIEDFLPPLKRIAFGTTISF</sequence>
<keyword evidence="5 9" id="KW-0732">Signal</keyword>
<dbReference type="InterPro" id="IPR023996">
    <property type="entry name" value="TonB-dep_OMP_SusC/RagA"/>
</dbReference>
<dbReference type="PANTHER" id="PTHR30069:SF29">
    <property type="entry name" value="HEMOGLOBIN AND HEMOGLOBIN-HAPTOGLOBIN-BINDING PROTEIN 1-RELATED"/>
    <property type="match status" value="1"/>
</dbReference>
<dbReference type="InterPro" id="IPR037066">
    <property type="entry name" value="Plug_dom_sf"/>
</dbReference>
<evidence type="ECO:0000256" key="2">
    <source>
        <dbReference type="ARBA" id="ARBA00022448"/>
    </source>
</evidence>
<dbReference type="InterPro" id="IPR036942">
    <property type="entry name" value="Beta-barrel_TonB_sf"/>
</dbReference>
<evidence type="ECO:0000256" key="7">
    <source>
        <dbReference type="ARBA" id="ARBA00023237"/>
    </source>
</evidence>
<comment type="similarity">
    <text evidence="8">Belongs to the TonB-dependent receptor family.</text>
</comment>
<reference evidence="11 12" key="1">
    <citation type="submission" date="2018-06" db="EMBL/GenBank/DDBJ databases">
        <authorList>
            <consortium name="Pathogen Informatics"/>
            <person name="Doyle S."/>
        </authorList>
    </citation>
    <scope>NUCLEOTIDE SEQUENCE [LARGE SCALE GENOMIC DNA]</scope>
    <source>
        <strain evidence="11 12">NCTC13456</strain>
    </source>
</reference>
<dbReference type="PROSITE" id="PS52016">
    <property type="entry name" value="TONB_DEPENDENT_REC_3"/>
    <property type="match status" value="1"/>
</dbReference>
<proteinExistence type="inferred from homology"/>
<dbReference type="Pfam" id="PF07715">
    <property type="entry name" value="Plug"/>
    <property type="match status" value="1"/>
</dbReference>
<name>A0A376GGP1_9FLAO</name>
<accession>A0A376GGP1</accession>
<dbReference type="InterPro" id="IPR008969">
    <property type="entry name" value="CarboxyPept-like_regulatory"/>
</dbReference>
<dbReference type="GO" id="GO:0015344">
    <property type="term" value="F:siderophore uptake transmembrane transporter activity"/>
    <property type="evidence" value="ECO:0007669"/>
    <property type="project" value="TreeGrafter"/>
</dbReference>
<dbReference type="AlphaFoldDB" id="A0A376GGP1"/>
<dbReference type="Gene3D" id="2.40.170.20">
    <property type="entry name" value="TonB-dependent receptor, beta-barrel domain"/>
    <property type="match status" value="1"/>
</dbReference>
<dbReference type="InterPro" id="IPR012910">
    <property type="entry name" value="Plug_dom"/>
</dbReference>
<evidence type="ECO:0000259" key="10">
    <source>
        <dbReference type="Pfam" id="PF07715"/>
    </source>
</evidence>
<feature type="domain" description="TonB-dependent receptor plug" evidence="10">
    <location>
        <begin position="125"/>
        <end position="250"/>
    </location>
</feature>
<keyword evidence="3 8" id="KW-1134">Transmembrane beta strand</keyword>
<dbReference type="InterPro" id="IPR023997">
    <property type="entry name" value="TonB-dep_OMP_SusC/RagA_CS"/>
</dbReference>
<dbReference type="Pfam" id="PF13715">
    <property type="entry name" value="CarbopepD_reg_2"/>
    <property type="match status" value="1"/>
</dbReference>
<feature type="signal peptide" evidence="9">
    <location>
        <begin position="1"/>
        <end position="27"/>
    </location>
</feature>
<feature type="chain" id="PRO_5016812463" evidence="9">
    <location>
        <begin position="28"/>
        <end position="990"/>
    </location>
</feature>
<evidence type="ECO:0000313" key="11">
    <source>
        <dbReference type="EMBL" id="STD58552.1"/>
    </source>
</evidence>
<organism evidence="11 12">
    <name type="scientific">Empedobacter falsenii</name>
    <dbReference type="NCBI Taxonomy" id="343874"/>
    <lineage>
        <taxon>Bacteria</taxon>
        <taxon>Pseudomonadati</taxon>
        <taxon>Bacteroidota</taxon>
        <taxon>Flavobacteriia</taxon>
        <taxon>Flavobacteriales</taxon>
        <taxon>Weeksellaceae</taxon>
        <taxon>Empedobacter</taxon>
    </lineage>
</organism>
<evidence type="ECO:0000256" key="1">
    <source>
        <dbReference type="ARBA" id="ARBA00004571"/>
    </source>
</evidence>
<comment type="subcellular location">
    <subcellularLocation>
        <location evidence="1 8">Cell outer membrane</location>
        <topology evidence="1 8">Multi-pass membrane protein</topology>
    </subcellularLocation>
</comment>
<dbReference type="Proteomes" id="UP000254737">
    <property type="component" value="Unassembled WGS sequence"/>
</dbReference>
<evidence type="ECO:0000256" key="4">
    <source>
        <dbReference type="ARBA" id="ARBA00022692"/>
    </source>
</evidence>
<dbReference type="STRING" id="343874.GCA_000805695_00074"/>
<keyword evidence="2 8" id="KW-0813">Transport</keyword>
<keyword evidence="11" id="KW-0675">Receptor</keyword>
<gene>
    <name evidence="11" type="ORF">NCTC13456_02176</name>
</gene>
<dbReference type="EMBL" id="UFXS01000001">
    <property type="protein sequence ID" value="STD58552.1"/>
    <property type="molecule type" value="Genomic_DNA"/>
</dbReference>
<dbReference type="GO" id="GO:0009279">
    <property type="term" value="C:cell outer membrane"/>
    <property type="evidence" value="ECO:0007669"/>
    <property type="project" value="UniProtKB-SubCell"/>
</dbReference>
<dbReference type="Gene3D" id="2.170.130.10">
    <property type="entry name" value="TonB-dependent receptor, plug domain"/>
    <property type="match status" value="1"/>
</dbReference>
<keyword evidence="4 8" id="KW-0812">Transmembrane</keyword>
<dbReference type="NCBIfam" id="TIGR04057">
    <property type="entry name" value="SusC_RagA_signa"/>
    <property type="match status" value="1"/>
</dbReference>
<evidence type="ECO:0000256" key="9">
    <source>
        <dbReference type="SAM" id="SignalP"/>
    </source>
</evidence>
<dbReference type="RefSeq" id="WP_181816307.1">
    <property type="nucleotide sequence ID" value="NZ_UFXS01000001.1"/>
</dbReference>
<keyword evidence="7 8" id="KW-0998">Cell outer membrane</keyword>